<sequence length="175" mass="20525">MRLEDYPYSPQEAKFQKELVTAKPMERKMPSPTDEPDSSKEELTQRLEEMLKAQMVAMSEKNQVAEMLEQKHKLVMPRVESIMKTLEATHAKLKTATMENKTLMAENLRLHQVNAQQQRELAALKVRIAKNEAEEEGEERLLERERQKVNELEEECRRKDRVIAQMKGLFSKTKK</sequence>
<evidence type="ECO:0000256" key="2">
    <source>
        <dbReference type="SAM" id="MobiDB-lite"/>
    </source>
</evidence>
<evidence type="ECO:0000313" key="3">
    <source>
        <dbReference type="EMBL" id="KAK0427719.1"/>
    </source>
</evidence>
<dbReference type="EMBL" id="JAUCMV010000001">
    <property type="protein sequence ID" value="KAK0427719.1"/>
    <property type="molecule type" value="Genomic_DNA"/>
</dbReference>
<feature type="region of interest" description="Disordered" evidence="2">
    <location>
        <begin position="1"/>
        <end position="42"/>
    </location>
</feature>
<feature type="coiled-coil region" evidence="1">
    <location>
        <begin position="114"/>
        <end position="169"/>
    </location>
</feature>
<proteinExistence type="predicted"/>
<keyword evidence="4" id="KW-1185">Reference proteome</keyword>
<keyword evidence="1" id="KW-0175">Coiled coil</keyword>
<comment type="caution">
    <text evidence="3">The sequence shown here is derived from an EMBL/GenBank/DDBJ whole genome shotgun (WGS) entry which is preliminary data.</text>
</comment>
<organism evidence="3 4">
    <name type="scientific">Steinernema hermaphroditum</name>
    <dbReference type="NCBI Taxonomy" id="289476"/>
    <lineage>
        <taxon>Eukaryota</taxon>
        <taxon>Metazoa</taxon>
        <taxon>Ecdysozoa</taxon>
        <taxon>Nematoda</taxon>
        <taxon>Chromadorea</taxon>
        <taxon>Rhabditida</taxon>
        <taxon>Tylenchina</taxon>
        <taxon>Panagrolaimomorpha</taxon>
        <taxon>Strongyloidoidea</taxon>
        <taxon>Steinernematidae</taxon>
        <taxon>Steinernema</taxon>
    </lineage>
</organism>
<reference evidence="3" key="1">
    <citation type="submission" date="2023-06" db="EMBL/GenBank/DDBJ databases">
        <title>Genomic analysis of the entomopathogenic nematode Steinernema hermaphroditum.</title>
        <authorList>
            <person name="Schwarz E.M."/>
            <person name="Heppert J.K."/>
            <person name="Baniya A."/>
            <person name="Schwartz H.T."/>
            <person name="Tan C.-H."/>
            <person name="Antoshechkin I."/>
            <person name="Sternberg P.W."/>
            <person name="Goodrich-Blair H."/>
            <person name="Dillman A.R."/>
        </authorList>
    </citation>
    <scope>NUCLEOTIDE SEQUENCE</scope>
    <source>
        <strain evidence="3">PS9179</strain>
        <tissue evidence="3">Whole animal</tissue>
    </source>
</reference>
<gene>
    <name evidence="3" type="ORF">QR680_010389</name>
</gene>
<protein>
    <submittedName>
        <fullName evidence="3">Uncharacterized protein</fullName>
    </submittedName>
</protein>
<name>A0AA39IR93_9BILA</name>
<accession>A0AA39IR93</accession>
<dbReference type="AlphaFoldDB" id="A0AA39IR93"/>
<evidence type="ECO:0000256" key="1">
    <source>
        <dbReference type="SAM" id="Coils"/>
    </source>
</evidence>
<evidence type="ECO:0000313" key="4">
    <source>
        <dbReference type="Proteomes" id="UP001175271"/>
    </source>
</evidence>
<dbReference type="Proteomes" id="UP001175271">
    <property type="component" value="Unassembled WGS sequence"/>
</dbReference>